<accession>G0QWS2</accession>
<reference evidence="7 8" key="1">
    <citation type="submission" date="2011-07" db="EMBL/GenBank/DDBJ databases">
        <authorList>
            <person name="Coyne R."/>
            <person name="Brami D."/>
            <person name="Johnson J."/>
            <person name="Hostetler J."/>
            <person name="Hannick L."/>
            <person name="Clark T."/>
            <person name="Cassidy-Hanley D."/>
            <person name="Inman J."/>
        </authorList>
    </citation>
    <scope>NUCLEOTIDE SEQUENCE [LARGE SCALE GENOMIC DNA]</scope>
    <source>
        <strain evidence="7 8">G5</strain>
    </source>
</reference>
<dbReference type="GO" id="GO:0071013">
    <property type="term" value="C:catalytic step 2 spliceosome"/>
    <property type="evidence" value="ECO:0007669"/>
    <property type="project" value="TreeGrafter"/>
</dbReference>
<sequence>MAKGFVGQRQAKTSQKTSEKLGITQTYIALRLAKSSLYFIRQQFYVIWMYKFLSIWLGFEQNFKTHTNKLNSFQFNQNDTQVITAGRDNSIRIWDLRYIKQSNYFDESQCVQVFQQHKCQGYNIPAFYINGEKGIITGSENGKIIIYDISKGKVDYEYQTKSKICHLVHPISLYSNYQFAYSDQLICRNILLK</sequence>
<keyword evidence="2" id="KW-0963">Cytoplasm</keyword>
<keyword evidence="3 6" id="KW-0853">WD repeat</keyword>
<evidence type="ECO:0000256" key="2">
    <source>
        <dbReference type="ARBA" id="ARBA00022490"/>
    </source>
</evidence>
<dbReference type="AlphaFoldDB" id="G0QWS2"/>
<dbReference type="EMBL" id="GL984012">
    <property type="protein sequence ID" value="EGR30327.1"/>
    <property type="molecule type" value="Genomic_DNA"/>
</dbReference>
<dbReference type="SMART" id="SM00320">
    <property type="entry name" value="WD40"/>
    <property type="match status" value="2"/>
</dbReference>
<evidence type="ECO:0000256" key="3">
    <source>
        <dbReference type="ARBA" id="ARBA00022574"/>
    </source>
</evidence>
<dbReference type="GeneID" id="14906438"/>
<protein>
    <recommendedName>
        <fullName evidence="9">Histone acetyltransferase</fullName>
    </recommendedName>
</protein>
<dbReference type="STRING" id="857967.G0QWS2"/>
<evidence type="ECO:0000256" key="6">
    <source>
        <dbReference type="PROSITE-ProRule" id="PRU00221"/>
    </source>
</evidence>
<dbReference type="GO" id="GO:0005737">
    <property type="term" value="C:cytoplasm"/>
    <property type="evidence" value="ECO:0007669"/>
    <property type="project" value="UniProtKB-SubCell"/>
</dbReference>
<dbReference type="InterPro" id="IPR051980">
    <property type="entry name" value="WD_repeat_MORG1"/>
</dbReference>
<dbReference type="Gene3D" id="2.130.10.10">
    <property type="entry name" value="YVTN repeat-like/Quinoprotein amine dehydrogenase"/>
    <property type="match status" value="1"/>
</dbReference>
<dbReference type="PROSITE" id="PS50294">
    <property type="entry name" value="WD_REPEATS_REGION"/>
    <property type="match status" value="1"/>
</dbReference>
<dbReference type="PANTHER" id="PTHR22842">
    <property type="entry name" value="WD40 REPEAT PROTEIN"/>
    <property type="match status" value="1"/>
</dbReference>
<dbReference type="SUPFAM" id="SSF50978">
    <property type="entry name" value="WD40 repeat-like"/>
    <property type="match status" value="1"/>
</dbReference>
<evidence type="ECO:0008006" key="9">
    <source>
        <dbReference type="Google" id="ProtNLM"/>
    </source>
</evidence>
<keyword evidence="8" id="KW-1185">Reference proteome</keyword>
<evidence type="ECO:0000313" key="7">
    <source>
        <dbReference type="EMBL" id="EGR30327.1"/>
    </source>
</evidence>
<evidence type="ECO:0000256" key="5">
    <source>
        <dbReference type="ARBA" id="ARBA00038145"/>
    </source>
</evidence>
<keyword evidence="4" id="KW-0677">Repeat</keyword>
<proteinExistence type="inferred from homology"/>
<dbReference type="GO" id="GO:0000398">
    <property type="term" value="P:mRNA splicing, via spliceosome"/>
    <property type="evidence" value="ECO:0007669"/>
    <property type="project" value="TreeGrafter"/>
</dbReference>
<dbReference type="OrthoDB" id="307238at2759"/>
<dbReference type="Pfam" id="PF00400">
    <property type="entry name" value="WD40"/>
    <property type="match status" value="1"/>
</dbReference>
<dbReference type="RefSeq" id="XP_004031914.1">
    <property type="nucleotide sequence ID" value="XM_004031866.1"/>
</dbReference>
<dbReference type="eggNOG" id="KOG0266">
    <property type="taxonomic scope" value="Eukaryota"/>
</dbReference>
<comment type="similarity">
    <text evidence="5">Belongs to the WD repeat MORG1 family.</text>
</comment>
<dbReference type="InterPro" id="IPR015943">
    <property type="entry name" value="WD40/YVTN_repeat-like_dom_sf"/>
</dbReference>
<dbReference type="PROSITE" id="PS00678">
    <property type="entry name" value="WD_REPEATS_1"/>
    <property type="match status" value="1"/>
</dbReference>
<dbReference type="Proteomes" id="UP000008983">
    <property type="component" value="Unassembled WGS sequence"/>
</dbReference>
<evidence type="ECO:0000256" key="4">
    <source>
        <dbReference type="ARBA" id="ARBA00022737"/>
    </source>
</evidence>
<evidence type="ECO:0000313" key="8">
    <source>
        <dbReference type="Proteomes" id="UP000008983"/>
    </source>
</evidence>
<dbReference type="InterPro" id="IPR001680">
    <property type="entry name" value="WD40_rpt"/>
</dbReference>
<organism evidence="7 8">
    <name type="scientific">Ichthyophthirius multifiliis</name>
    <name type="common">White spot disease agent</name>
    <name type="synonym">Ich</name>
    <dbReference type="NCBI Taxonomy" id="5932"/>
    <lineage>
        <taxon>Eukaryota</taxon>
        <taxon>Sar</taxon>
        <taxon>Alveolata</taxon>
        <taxon>Ciliophora</taxon>
        <taxon>Intramacronucleata</taxon>
        <taxon>Oligohymenophorea</taxon>
        <taxon>Hymenostomatida</taxon>
        <taxon>Ophryoglenina</taxon>
        <taxon>Ichthyophthirius</taxon>
    </lineage>
</organism>
<comment type="subcellular location">
    <subcellularLocation>
        <location evidence="1">Cytoplasm</location>
    </subcellularLocation>
</comment>
<dbReference type="InParanoid" id="G0QWS2"/>
<evidence type="ECO:0000256" key="1">
    <source>
        <dbReference type="ARBA" id="ARBA00004496"/>
    </source>
</evidence>
<feature type="repeat" description="WD" evidence="6">
    <location>
        <begin position="63"/>
        <end position="97"/>
    </location>
</feature>
<name>G0QWS2_ICHMU</name>
<dbReference type="PANTHER" id="PTHR22842:SF3">
    <property type="entry name" value="WD REPEAT DOMAIN-CONTAINING PROTEIN 83"/>
    <property type="match status" value="1"/>
</dbReference>
<gene>
    <name evidence="7" type="ORF">IMG5_134760</name>
</gene>
<dbReference type="InterPro" id="IPR036322">
    <property type="entry name" value="WD40_repeat_dom_sf"/>
</dbReference>
<dbReference type="PROSITE" id="PS50082">
    <property type="entry name" value="WD_REPEATS_2"/>
    <property type="match status" value="1"/>
</dbReference>
<dbReference type="InterPro" id="IPR019775">
    <property type="entry name" value="WD40_repeat_CS"/>
</dbReference>